<dbReference type="InterPro" id="IPR021109">
    <property type="entry name" value="Peptidase_aspartic_dom_sf"/>
</dbReference>
<reference evidence="2" key="1">
    <citation type="submission" date="2022-10" db="EMBL/GenBank/DDBJ databases">
        <title>Algoriphagus sp. a novel bacteria isolate from halophytes salicornia europaea.</title>
        <authorList>
            <person name="Peng Y."/>
            <person name="Jiang L."/>
            <person name="Lee J."/>
        </authorList>
    </citation>
    <scope>NUCLEOTIDE SEQUENCE</scope>
    <source>
        <strain evidence="2">TR-M5</strain>
    </source>
</reference>
<dbReference type="RefSeq" id="WP_264811359.1">
    <property type="nucleotide sequence ID" value="NZ_CP110226.1"/>
</dbReference>
<gene>
    <name evidence="2" type="ORF">OM944_09145</name>
</gene>
<evidence type="ECO:0000313" key="2">
    <source>
        <dbReference type="EMBL" id="UZD24650.1"/>
    </source>
</evidence>
<protein>
    <submittedName>
        <fullName evidence="2">RimK/LysX family protein</fullName>
    </submittedName>
</protein>
<organism evidence="2 3">
    <name type="scientific">Algoriphagus halophytocola</name>
    <dbReference type="NCBI Taxonomy" id="2991499"/>
    <lineage>
        <taxon>Bacteria</taxon>
        <taxon>Pseudomonadati</taxon>
        <taxon>Bacteroidota</taxon>
        <taxon>Cytophagia</taxon>
        <taxon>Cytophagales</taxon>
        <taxon>Cyclobacteriaceae</taxon>
        <taxon>Algoriphagus</taxon>
    </lineage>
</organism>
<dbReference type="InterPro" id="IPR008503">
    <property type="entry name" value="Asp_endopeptidase"/>
</dbReference>
<dbReference type="EMBL" id="CP110226">
    <property type="protein sequence ID" value="UZD24650.1"/>
    <property type="molecule type" value="Genomic_DNA"/>
</dbReference>
<name>A0ABY6MLK4_9BACT</name>
<dbReference type="Proteomes" id="UP001163156">
    <property type="component" value="Chromosome"/>
</dbReference>
<feature type="domain" description="Retropepsin-like aspartic endopeptidase" evidence="1">
    <location>
        <begin position="5"/>
        <end position="138"/>
    </location>
</feature>
<evidence type="ECO:0000259" key="1">
    <source>
        <dbReference type="Pfam" id="PF05618"/>
    </source>
</evidence>
<evidence type="ECO:0000313" key="3">
    <source>
        <dbReference type="Proteomes" id="UP001163156"/>
    </source>
</evidence>
<sequence>MEKKIIGRREKISLPDLELNLVWAKIDTGAYTSSLHAENLQLIEKDGKKLLSFQALLPGHKAFTGETVTFEEFREKKVKNSFGQAEVRYLIETTFELAGESYTAEFTLSDRSNMRNAILLGRKILKNRFLVDVAGHNLAKPYRSLVK</sequence>
<dbReference type="SUPFAM" id="SSF50630">
    <property type="entry name" value="Acid proteases"/>
    <property type="match status" value="1"/>
</dbReference>
<keyword evidence="3" id="KW-1185">Reference proteome</keyword>
<dbReference type="PANTHER" id="PTHR38037">
    <property type="entry name" value="ZN_PROTEASE DOMAIN-CONTAINING PROTEIN"/>
    <property type="match status" value="1"/>
</dbReference>
<accession>A0ABY6MLK4</accession>
<dbReference type="Gene3D" id="2.40.70.10">
    <property type="entry name" value="Acid Proteases"/>
    <property type="match status" value="1"/>
</dbReference>
<dbReference type="PANTHER" id="PTHR38037:SF2">
    <property type="entry name" value="ATP-DEPENDENT ZINC PROTEASE DOMAIN-CONTAINING PROTEIN-RELATED"/>
    <property type="match status" value="1"/>
</dbReference>
<proteinExistence type="predicted"/>
<dbReference type="Pfam" id="PF05618">
    <property type="entry name" value="Zn_protease"/>
    <property type="match status" value="1"/>
</dbReference>